<dbReference type="Proteomes" id="UP001057877">
    <property type="component" value="Chromosome"/>
</dbReference>
<keyword evidence="2" id="KW-1185">Reference proteome</keyword>
<gene>
    <name evidence="1" type="ORF">L1F29_21595</name>
</gene>
<dbReference type="RefSeq" id="WP_258384126.1">
    <property type="nucleotide sequence ID" value="NZ_CP091430.1"/>
</dbReference>
<organism evidence="1 2">
    <name type="scientific">Paenibacillus spongiae</name>
    <dbReference type="NCBI Taxonomy" id="2909671"/>
    <lineage>
        <taxon>Bacteria</taxon>
        <taxon>Bacillati</taxon>
        <taxon>Bacillota</taxon>
        <taxon>Bacilli</taxon>
        <taxon>Bacillales</taxon>
        <taxon>Paenibacillaceae</taxon>
        <taxon>Paenibacillus</taxon>
    </lineage>
</organism>
<evidence type="ECO:0000313" key="2">
    <source>
        <dbReference type="Proteomes" id="UP001057877"/>
    </source>
</evidence>
<protein>
    <submittedName>
        <fullName evidence="1">Uncharacterized protein</fullName>
    </submittedName>
</protein>
<proteinExistence type="predicted"/>
<sequence>MTTIQVRDRNEVLTLQFSELRNYHGNLAPMAIAVGFRVLQAAFQELYGNEAPDRKSLSIRSGHGGPGFRDAFEFVTRAVTRGAYAVDVDYPVAQYDPYRPQSYAYVISDDKGAAVEVALKENFLPAKFYDYLKKGREETMTSEEYEDNEQLKSILCDRALALPQDELLEVKRLS</sequence>
<evidence type="ECO:0000313" key="1">
    <source>
        <dbReference type="EMBL" id="UVI28038.1"/>
    </source>
</evidence>
<dbReference type="EMBL" id="CP091430">
    <property type="protein sequence ID" value="UVI28038.1"/>
    <property type="molecule type" value="Genomic_DNA"/>
</dbReference>
<reference evidence="1" key="1">
    <citation type="submission" date="2022-01" db="EMBL/GenBank/DDBJ databases">
        <title>Paenibacillus spongiae sp. nov., isolated from marine sponge.</title>
        <authorList>
            <person name="Li Z."/>
            <person name="Zhang M."/>
        </authorList>
    </citation>
    <scope>NUCLEOTIDE SEQUENCE</scope>
    <source>
        <strain evidence="1">PHS-Z3</strain>
    </source>
</reference>
<name>A0ABY5S5L9_9BACL</name>
<accession>A0ABY5S5L9</accession>